<evidence type="ECO:0008006" key="4">
    <source>
        <dbReference type="Google" id="ProtNLM"/>
    </source>
</evidence>
<sequence>MQIKNLKVEELTSQEMKSTEGGFWWIVGEIALGFLGGLVTSAATYAMNQIGSNTYYPTYSPGYYY</sequence>
<protein>
    <recommendedName>
        <fullName evidence="4">Class IIb bacteriocin, lactobin A/cerein 7B family</fullName>
    </recommendedName>
</protein>
<name>A0A3M7LAT9_9FLAO</name>
<evidence type="ECO:0000313" key="2">
    <source>
        <dbReference type="EMBL" id="RMZ58642.1"/>
    </source>
</evidence>
<dbReference type="Proteomes" id="UP000267524">
    <property type="component" value="Unassembled WGS sequence"/>
</dbReference>
<dbReference type="EMBL" id="QWIV01000014">
    <property type="protein sequence ID" value="RMZ58642.1"/>
    <property type="molecule type" value="Genomic_DNA"/>
</dbReference>
<dbReference type="RefSeq" id="WP_122547791.1">
    <property type="nucleotide sequence ID" value="NZ_QWIV01000014.1"/>
</dbReference>
<proteinExistence type="predicted"/>
<organism evidence="2 3">
    <name type="scientific">Chryseobacterium nematophagum</name>
    <dbReference type="NCBI Taxonomy" id="2305228"/>
    <lineage>
        <taxon>Bacteria</taxon>
        <taxon>Pseudomonadati</taxon>
        <taxon>Bacteroidota</taxon>
        <taxon>Flavobacteriia</taxon>
        <taxon>Flavobacteriales</taxon>
        <taxon>Weeksellaceae</taxon>
        <taxon>Chryseobacterium group</taxon>
        <taxon>Chryseobacterium</taxon>
    </lineage>
</organism>
<reference evidence="2 3" key="1">
    <citation type="submission" date="2018-08" db="EMBL/GenBank/DDBJ databases">
        <title>Chryseobacterium nematophagum: a novel matrix digesting pathogen of nematodes.</title>
        <authorList>
            <person name="Page A."/>
            <person name="Roberts M."/>
            <person name="Felix M.-A."/>
            <person name="Weir W."/>
        </authorList>
    </citation>
    <scope>NUCLEOTIDE SEQUENCE [LARGE SCALE GENOMIC DNA]</scope>
    <source>
        <strain evidence="2 3">JUb275</strain>
    </source>
</reference>
<evidence type="ECO:0000256" key="1">
    <source>
        <dbReference type="SAM" id="Phobius"/>
    </source>
</evidence>
<feature type="transmembrane region" description="Helical" evidence="1">
    <location>
        <begin position="23"/>
        <end position="46"/>
    </location>
</feature>
<accession>A0A3M7LAT9</accession>
<keyword evidence="1" id="KW-1133">Transmembrane helix</keyword>
<keyword evidence="3" id="KW-1185">Reference proteome</keyword>
<keyword evidence="1" id="KW-0812">Transmembrane</keyword>
<keyword evidence="1" id="KW-0472">Membrane</keyword>
<dbReference type="AlphaFoldDB" id="A0A3M7LAT9"/>
<gene>
    <name evidence="2" type="ORF">D1632_13680</name>
</gene>
<comment type="caution">
    <text evidence="2">The sequence shown here is derived from an EMBL/GenBank/DDBJ whole genome shotgun (WGS) entry which is preliminary data.</text>
</comment>
<evidence type="ECO:0000313" key="3">
    <source>
        <dbReference type="Proteomes" id="UP000267524"/>
    </source>
</evidence>